<name>A0ABT5L722_9ALTE</name>
<protein>
    <submittedName>
        <fullName evidence="1">Uncharacterized protein</fullName>
    </submittedName>
</protein>
<keyword evidence="2" id="KW-1185">Reference proteome</keyword>
<organism evidence="1 2">
    <name type="scientific">Alteromonas gilva</name>
    <dbReference type="NCBI Taxonomy" id="2987522"/>
    <lineage>
        <taxon>Bacteria</taxon>
        <taxon>Pseudomonadati</taxon>
        <taxon>Pseudomonadota</taxon>
        <taxon>Gammaproteobacteria</taxon>
        <taxon>Alteromonadales</taxon>
        <taxon>Alteromonadaceae</taxon>
        <taxon>Alteromonas/Salinimonas group</taxon>
        <taxon>Alteromonas</taxon>
    </lineage>
</organism>
<dbReference type="RefSeq" id="WP_273642734.1">
    <property type="nucleotide sequence ID" value="NZ_JAQQXP010000004.1"/>
</dbReference>
<comment type="caution">
    <text evidence="1">The sequence shown here is derived from an EMBL/GenBank/DDBJ whole genome shotgun (WGS) entry which is preliminary data.</text>
</comment>
<dbReference type="EMBL" id="JAQQXP010000004">
    <property type="protein sequence ID" value="MDC8832845.1"/>
    <property type="molecule type" value="Genomic_DNA"/>
</dbReference>
<gene>
    <name evidence="1" type="ORF">OIK42_18995</name>
</gene>
<sequence length="134" mass="15478">MNIQSVKQVIELHDAAQTFNRRWEENEAIDWSEAEEFVALIKSLPSEIKNTRSEIQEILDHTDHNDDWDSDEVANWPELIISFTEDIEKTYDYRADGENWEVFSLDCTGAQEWKATTETESIAIKLVSALQGAE</sequence>
<proteinExistence type="predicted"/>
<evidence type="ECO:0000313" key="1">
    <source>
        <dbReference type="EMBL" id="MDC8832845.1"/>
    </source>
</evidence>
<evidence type="ECO:0000313" key="2">
    <source>
        <dbReference type="Proteomes" id="UP001218788"/>
    </source>
</evidence>
<reference evidence="1 2" key="1">
    <citation type="submission" date="2022-10" db="EMBL/GenBank/DDBJ databases">
        <title>Alteromonas sp. chi3 Genome sequencing.</title>
        <authorList>
            <person name="Park S."/>
        </authorList>
    </citation>
    <scope>NUCLEOTIDE SEQUENCE [LARGE SCALE GENOMIC DNA]</scope>
    <source>
        <strain evidence="2">chi3</strain>
    </source>
</reference>
<dbReference type="Proteomes" id="UP001218788">
    <property type="component" value="Unassembled WGS sequence"/>
</dbReference>
<accession>A0ABT5L722</accession>